<feature type="transmembrane region" description="Helical" evidence="5">
    <location>
        <begin position="135"/>
        <end position="153"/>
    </location>
</feature>
<dbReference type="PANTHER" id="PTHR10846">
    <property type="entry name" value="SODIUM/POTASSIUM/CALCIUM EXCHANGER"/>
    <property type="match status" value="1"/>
</dbReference>
<dbReference type="Gene3D" id="6.10.280.80">
    <property type="entry name" value="NCX, peripheral helical region"/>
    <property type="match status" value="1"/>
</dbReference>
<feature type="domain" description="Sodium/calcium exchanger membrane region" evidence="6">
    <location>
        <begin position="3"/>
        <end position="148"/>
    </location>
</feature>
<keyword evidence="8" id="KW-1185">Reference proteome</keyword>
<protein>
    <submittedName>
        <fullName evidence="7">Calcium/sodium antiporter</fullName>
    </submittedName>
</protein>
<evidence type="ECO:0000259" key="6">
    <source>
        <dbReference type="Pfam" id="PF01699"/>
    </source>
</evidence>
<dbReference type="InterPro" id="IPR004481">
    <property type="entry name" value="K/Na/Ca-exchanger"/>
</dbReference>
<dbReference type="InterPro" id="IPR044880">
    <property type="entry name" value="NCX_ion-bd_dom_sf"/>
</dbReference>
<feature type="transmembrane region" description="Helical" evidence="5">
    <location>
        <begin position="202"/>
        <end position="221"/>
    </location>
</feature>
<comment type="subcellular location">
    <subcellularLocation>
        <location evidence="1">Membrane</location>
        <topology evidence="1">Multi-pass membrane protein</topology>
    </subcellularLocation>
</comment>
<evidence type="ECO:0000256" key="1">
    <source>
        <dbReference type="ARBA" id="ARBA00004141"/>
    </source>
</evidence>
<evidence type="ECO:0000313" key="7">
    <source>
        <dbReference type="EMBL" id="WLR42068.1"/>
    </source>
</evidence>
<evidence type="ECO:0000256" key="4">
    <source>
        <dbReference type="ARBA" id="ARBA00023136"/>
    </source>
</evidence>
<dbReference type="NCBIfam" id="TIGR00367">
    <property type="entry name" value="calcium/sodium antiporter"/>
    <property type="match status" value="1"/>
</dbReference>
<keyword evidence="4 5" id="KW-0472">Membrane</keyword>
<keyword evidence="2 5" id="KW-0812">Transmembrane</keyword>
<dbReference type="InterPro" id="IPR004837">
    <property type="entry name" value="NaCa_Exmemb"/>
</dbReference>
<feature type="domain" description="Sodium/calcium exchanger membrane region" evidence="6">
    <location>
        <begin position="177"/>
        <end position="317"/>
    </location>
</feature>
<evidence type="ECO:0000313" key="8">
    <source>
        <dbReference type="Proteomes" id="UP001197974"/>
    </source>
</evidence>
<feature type="transmembrane region" description="Helical" evidence="5">
    <location>
        <begin position="75"/>
        <end position="92"/>
    </location>
</feature>
<dbReference type="PANTHER" id="PTHR10846:SF8">
    <property type="entry name" value="INNER MEMBRANE PROTEIN YRBG"/>
    <property type="match status" value="1"/>
</dbReference>
<accession>A0ABY9JTJ1</accession>
<dbReference type="Gene3D" id="1.20.1420.30">
    <property type="entry name" value="NCX, central ion-binding region"/>
    <property type="match status" value="1"/>
</dbReference>
<name>A0ABY9JTJ1_9BACI</name>
<dbReference type="Pfam" id="PF01699">
    <property type="entry name" value="Na_Ca_ex"/>
    <property type="match status" value="2"/>
</dbReference>
<sequence>MTYLLLLIGFVLLIKGADFFVDGSSHIARALHISPLIIGLTIVSLGTSSPEATISILAAIEGSAGVSLGNIVGSNILNTTLIIGLTALVFPLKVEDETIKKEIPFTLLGSVAFLVLVSDLFFRNSNINMLSNSDGLILLLFLLIFFSYIFEVAKSSRKQRKEKNKQEKTPARTWGKYIGITIMGLIAIIIGGELVVRSATSIAFSFGLSETLIGLTVIAIGSSLPELVTSISAAIKKQSEIVLGNIVGSNIFNILFVLGTTAAITPLPVENKIFTDIFIMLALTLLLLLFSRTKYKIGKAEGLILVLTYLIYMIYIIIRN</sequence>
<feature type="transmembrane region" description="Helical" evidence="5">
    <location>
        <begin position="273"/>
        <end position="290"/>
    </location>
</feature>
<evidence type="ECO:0000256" key="5">
    <source>
        <dbReference type="SAM" id="Phobius"/>
    </source>
</evidence>
<feature type="transmembrane region" description="Helical" evidence="5">
    <location>
        <begin position="302"/>
        <end position="318"/>
    </location>
</feature>
<gene>
    <name evidence="7" type="ORF">LC087_15030</name>
</gene>
<proteinExistence type="predicted"/>
<dbReference type="EMBL" id="CP129013">
    <property type="protein sequence ID" value="WLR42068.1"/>
    <property type="molecule type" value="Genomic_DNA"/>
</dbReference>
<feature type="transmembrane region" description="Helical" evidence="5">
    <location>
        <begin position="242"/>
        <end position="267"/>
    </location>
</feature>
<dbReference type="Proteomes" id="UP001197974">
    <property type="component" value="Chromosome"/>
</dbReference>
<feature type="transmembrane region" description="Helical" evidence="5">
    <location>
        <begin position="174"/>
        <end position="196"/>
    </location>
</feature>
<keyword evidence="3 5" id="KW-1133">Transmembrane helix</keyword>
<evidence type="ECO:0000256" key="3">
    <source>
        <dbReference type="ARBA" id="ARBA00022989"/>
    </source>
</evidence>
<dbReference type="RefSeq" id="WP_226540462.1">
    <property type="nucleotide sequence ID" value="NZ_CP129013.1"/>
</dbReference>
<feature type="transmembrane region" description="Helical" evidence="5">
    <location>
        <begin position="104"/>
        <end position="123"/>
    </location>
</feature>
<reference evidence="7 8" key="1">
    <citation type="submission" date="2023-06" db="EMBL/GenBank/DDBJ databases">
        <title>Five Gram-positive bacteria isolated from mangrove sediments in Shenzhen, Guangdong, China.</title>
        <authorList>
            <person name="Yu S."/>
            <person name="Zheng W."/>
            <person name="Huang Y."/>
        </authorList>
    </citation>
    <scope>NUCLEOTIDE SEQUENCE [LARGE SCALE GENOMIC DNA]</scope>
    <source>
        <strain evidence="7 8">SaN35-3</strain>
    </source>
</reference>
<organism evidence="7 8">
    <name type="scientific">Bacillus carboniphilus</name>
    <dbReference type="NCBI Taxonomy" id="86663"/>
    <lineage>
        <taxon>Bacteria</taxon>
        <taxon>Bacillati</taxon>
        <taxon>Bacillota</taxon>
        <taxon>Bacilli</taxon>
        <taxon>Bacillales</taxon>
        <taxon>Bacillaceae</taxon>
        <taxon>Bacillus</taxon>
    </lineage>
</organism>
<evidence type="ECO:0000256" key="2">
    <source>
        <dbReference type="ARBA" id="ARBA00022692"/>
    </source>
</evidence>